<dbReference type="Proteomes" id="UP001519290">
    <property type="component" value="Unassembled WGS sequence"/>
</dbReference>
<keyword evidence="1" id="KW-0472">Membrane</keyword>
<name>A0ABS4WWF2_9MICO</name>
<dbReference type="EMBL" id="JAGIOD010000001">
    <property type="protein sequence ID" value="MBP2380476.1"/>
    <property type="molecule type" value="Genomic_DNA"/>
</dbReference>
<gene>
    <name evidence="2" type="ORF">JOF43_000433</name>
</gene>
<feature type="transmembrane region" description="Helical" evidence="1">
    <location>
        <begin position="47"/>
        <end position="64"/>
    </location>
</feature>
<protein>
    <submittedName>
        <fullName evidence="2">MFS family permease</fullName>
    </submittedName>
</protein>
<keyword evidence="1" id="KW-1133">Transmembrane helix</keyword>
<dbReference type="RefSeq" id="WP_209898443.1">
    <property type="nucleotide sequence ID" value="NZ_BAAAJW010000008.1"/>
</dbReference>
<feature type="transmembrane region" description="Helical" evidence="1">
    <location>
        <begin position="20"/>
        <end position="41"/>
    </location>
</feature>
<feature type="transmembrane region" description="Helical" evidence="1">
    <location>
        <begin position="105"/>
        <end position="123"/>
    </location>
</feature>
<feature type="transmembrane region" description="Helical" evidence="1">
    <location>
        <begin position="76"/>
        <end position="99"/>
    </location>
</feature>
<sequence length="144" mass="14930">MHASDPASGRAARATTRIPLSTHLVAGALATLGALAMLAVLPLPGGLGAGALLIAAATLLTTWADRRHGRAGASAFSVDLPSALLLLLTIALWLAILLFPHDALLALRTLTGLTVGAAFFLSIRWEDRILTRRTVQERPAPASA</sequence>
<proteinExistence type="predicted"/>
<comment type="caution">
    <text evidence="2">The sequence shown here is derived from an EMBL/GenBank/DDBJ whole genome shotgun (WGS) entry which is preliminary data.</text>
</comment>
<keyword evidence="3" id="KW-1185">Reference proteome</keyword>
<keyword evidence="1" id="KW-0812">Transmembrane</keyword>
<accession>A0ABS4WWF2</accession>
<evidence type="ECO:0000313" key="3">
    <source>
        <dbReference type="Proteomes" id="UP001519290"/>
    </source>
</evidence>
<evidence type="ECO:0000313" key="2">
    <source>
        <dbReference type="EMBL" id="MBP2380476.1"/>
    </source>
</evidence>
<evidence type="ECO:0000256" key="1">
    <source>
        <dbReference type="SAM" id="Phobius"/>
    </source>
</evidence>
<reference evidence="2 3" key="1">
    <citation type="submission" date="2021-03" db="EMBL/GenBank/DDBJ databases">
        <title>Sequencing the genomes of 1000 actinobacteria strains.</title>
        <authorList>
            <person name="Klenk H.-P."/>
        </authorList>
    </citation>
    <scope>NUCLEOTIDE SEQUENCE [LARGE SCALE GENOMIC DNA]</scope>
    <source>
        <strain evidence="2 3">DSM 14566</strain>
    </source>
</reference>
<organism evidence="2 3">
    <name type="scientific">Brachybacterium sacelli</name>
    <dbReference type="NCBI Taxonomy" id="173364"/>
    <lineage>
        <taxon>Bacteria</taxon>
        <taxon>Bacillati</taxon>
        <taxon>Actinomycetota</taxon>
        <taxon>Actinomycetes</taxon>
        <taxon>Micrococcales</taxon>
        <taxon>Dermabacteraceae</taxon>
        <taxon>Brachybacterium</taxon>
    </lineage>
</organism>